<reference evidence="4 5" key="1">
    <citation type="submission" date="2017-09" db="EMBL/GenBank/DDBJ databases">
        <title>Genome sequencing of Besnoitia besnoiti strain Bb-Ger1.</title>
        <authorList>
            <person name="Schares G."/>
            <person name="Venepally P."/>
            <person name="Lorenzi H.A."/>
        </authorList>
    </citation>
    <scope>NUCLEOTIDE SEQUENCE [LARGE SCALE GENOMIC DNA]</scope>
    <source>
        <strain evidence="4 5">Bb-Ger1</strain>
    </source>
</reference>
<dbReference type="GeneID" id="40313119"/>
<feature type="chain" id="PRO_5013015841" description="SRS domain-containing protein" evidence="2">
    <location>
        <begin position="32"/>
        <end position="455"/>
    </location>
</feature>
<evidence type="ECO:0000259" key="3">
    <source>
        <dbReference type="Pfam" id="PF04092"/>
    </source>
</evidence>
<feature type="compositionally biased region" description="Polar residues" evidence="1">
    <location>
        <begin position="202"/>
        <end position="214"/>
    </location>
</feature>
<evidence type="ECO:0000256" key="2">
    <source>
        <dbReference type="SAM" id="SignalP"/>
    </source>
</evidence>
<dbReference type="SUPFAM" id="SSF74877">
    <property type="entry name" value="Major surface antigen p30, SAG1"/>
    <property type="match status" value="1"/>
</dbReference>
<dbReference type="Gene3D" id="2.60.40.1320">
    <property type="entry name" value="SRS domain"/>
    <property type="match status" value="2"/>
</dbReference>
<dbReference type="Proteomes" id="UP000224006">
    <property type="component" value="Chromosome VIII"/>
</dbReference>
<feature type="region of interest" description="Disordered" evidence="1">
    <location>
        <begin position="131"/>
        <end position="265"/>
    </location>
</feature>
<dbReference type="RefSeq" id="XP_029217003.1">
    <property type="nucleotide sequence ID" value="XM_029366543.1"/>
</dbReference>
<dbReference type="GO" id="GO:0016020">
    <property type="term" value="C:membrane"/>
    <property type="evidence" value="ECO:0007669"/>
    <property type="project" value="InterPro"/>
</dbReference>
<evidence type="ECO:0000313" key="4">
    <source>
        <dbReference type="EMBL" id="PFH32994.1"/>
    </source>
</evidence>
<dbReference type="EMBL" id="NWUJ01000009">
    <property type="protein sequence ID" value="PFH32994.1"/>
    <property type="molecule type" value="Genomic_DNA"/>
</dbReference>
<gene>
    <name evidence="4" type="ORF">BESB_081930</name>
</gene>
<dbReference type="Pfam" id="PF04092">
    <property type="entry name" value="SAG"/>
    <property type="match status" value="1"/>
</dbReference>
<dbReference type="AlphaFoldDB" id="A0A2A9M722"/>
<name>A0A2A9M722_BESBE</name>
<feature type="compositionally biased region" description="Gly residues" evidence="1">
    <location>
        <begin position="180"/>
        <end position="198"/>
    </location>
</feature>
<keyword evidence="5" id="KW-1185">Reference proteome</keyword>
<dbReference type="InterPro" id="IPR007226">
    <property type="entry name" value="SRS_dom"/>
</dbReference>
<dbReference type="VEuPathDB" id="ToxoDB:BESB_081930"/>
<evidence type="ECO:0000313" key="5">
    <source>
        <dbReference type="Proteomes" id="UP000224006"/>
    </source>
</evidence>
<organism evidence="4 5">
    <name type="scientific">Besnoitia besnoiti</name>
    <name type="common">Apicomplexan protozoan</name>
    <dbReference type="NCBI Taxonomy" id="94643"/>
    <lineage>
        <taxon>Eukaryota</taxon>
        <taxon>Sar</taxon>
        <taxon>Alveolata</taxon>
        <taxon>Apicomplexa</taxon>
        <taxon>Conoidasida</taxon>
        <taxon>Coccidia</taxon>
        <taxon>Eucoccidiorida</taxon>
        <taxon>Eimeriorina</taxon>
        <taxon>Sarcocystidae</taxon>
        <taxon>Besnoitia</taxon>
    </lineage>
</organism>
<feature type="compositionally biased region" description="Basic and acidic residues" evidence="1">
    <location>
        <begin position="142"/>
        <end position="151"/>
    </location>
</feature>
<protein>
    <recommendedName>
        <fullName evidence="3">SRS domain-containing protein</fullName>
    </recommendedName>
</protein>
<feature type="domain" description="SRS" evidence="3">
    <location>
        <begin position="308"/>
        <end position="426"/>
    </location>
</feature>
<evidence type="ECO:0000256" key="1">
    <source>
        <dbReference type="SAM" id="MobiDB-lite"/>
    </source>
</evidence>
<sequence length="455" mass="47427">MRETTSLFRCARALRAGAFSVLCFCALPALATQALGVSREAQPAKQCTADDDATVVFQPADTEKLFKCPAGWTLEPTKTEYAYQDNDSQVKLSEIIEGANLQALADHYKLTLPAGGDRDNKAWYYTCKHSVDSSEPPANDSDADHEKHESDSSSTTPSISVPQENELGNGRDDSALQSGLNGGNGGSSSGSSDGSGGRGENETSPEGSLASSGVTGLDGHGKPGPQAEGDTENRSPTQHPAADPEAQKQHADAPPSDSEESKNKLQPEVKSFIRAVGRAASPGHHGANQEKRTSCRITVEVVASTLVECKTGETKTANVSAAGDRVAFKCAAGLSLKPEKLDQVYDDKDGNCASQVALTTLVKGSLFSLADKPEAPAKNTSYVLRVDELPAEQQALCYKCVAASKDGGNDARSEEAAQECRVKIAVSSSALSPSVLSAVSLSALGFGALAGGLFC</sequence>
<keyword evidence="2" id="KW-0732">Signal</keyword>
<feature type="signal peptide" evidence="2">
    <location>
        <begin position="1"/>
        <end position="31"/>
    </location>
</feature>
<dbReference type="InterPro" id="IPR036755">
    <property type="entry name" value="SRS_dom_sf"/>
</dbReference>
<dbReference type="OrthoDB" id="331015at2759"/>
<dbReference type="KEGG" id="bbes:BESB_081930"/>
<accession>A0A2A9M722</accession>
<proteinExistence type="predicted"/>
<comment type="caution">
    <text evidence="4">The sequence shown here is derived from an EMBL/GenBank/DDBJ whole genome shotgun (WGS) entry which is preliminary data.</text>
</comment>